<dbReference type="Proteomes" id="UP001172457">
    <property type="component" value="Chromosome 5"/>
</dbReference>
<dbReference type="Pfam" id="PF10354">
    <property type="entry name" value="BMT5-like"/>
    <property type="match status" value="1"/>
</dbReference>
<proteinExistence type="predicted"/>
<comment type="caution">
    <text evidence="2">The sequence shown here is derived from an EMBL/GenBank/DDBJ whole genome shotgun (WGS) entry which is preliminary data.</text>
</comment>
<dbReference type="InterPro" id="IPR019446">
    <property type="entry name" value="BMT5-like"/>
</dbReference>
<dbReference type="PANTHER" id="PTHR11538:SF26">
    <property type="entry name" value="FERREDOXIN-FOLD ANTICODON-BINDING DOMAIN-CONTAINING PROTEIN 1"/>
    <property type="match status" value="1"/>
</dbReference>
<gene>
    <name evidence="2" type="ORF">OSB04_020892</name>
</gene>
<keyword evidence="3" id="KW-1185">Reference proteome</keyword>
<reference evidence="2" key="1">
    <citation type="submission" date="2023-03" db="EMBL/GenBank/DDBJ databases">
        <title>Chromosome-scale reference genome and RAD-based genetic map of yellow starthistle (Centaurea solstitialis) reveal putative structural variation and QTLs associated with invader traits.</title>
        <authorList>
            <person name="Reatini B."/>
            <person name="Cang F.A."/>
            <person name="Jiang Q."/>
            <person name="Mckibben M.T.W."/>
            <person name="Barker M.S."/>
            <person name="Rieseberg L.H."/>
            <person name="Dlugosch K.M."/>
        </authorList>
    </citation>
    <scope>NUCLEOTIDE SEQUENCE</scope>
    <source>
        <strain evidence="2">CAN-66</strain>
        <tissue evidence="2">Leaf</tissue>
    </source>
</reference>
<dbReference type="PANTHER" id="PTHR11538">
    <property type="entry name" value="PHENYLALANYL-TRNA SYNTHETASE"/>
    <property type="match status" value="1"/>
</dbReference>
<dbReference type="EMBL" id="JARYMX010000005">
    <property type="protein sequence ID" value="KAJ9548349.1"/>
    <property type="molecule type" value="Genomic_DNA"/>
</dbReference>
<dbReference type="GO" id="GO:0005737">
    <property type="term" value="C:cytoplasm"/>
    <property type="evidence" value="ECO:0007669"/>
    <property type="project" value="TreeGrafter"/>
</dbReference>
<organism evidence="2 3">
    <name type="scientific">Centaurea solstitialis</name>
    <name type="common">yellow star-thistle</name>
    <dbReference type="NCBI Taxonomy" id="347529"/>
    <lineage>
        <taxon>Eukaryota</taxon>
        <taxon>Viridiplantae</taxon>
        <taxon>Streptophyta</taxon>
        <taxon>Embryophyta</taxon>
        <taxon>Tracheophyta</taxon>
        <taxon>Spermatophyta</taxon>
        <taxon>Magnoliopsida</taxon>
        <taxon>eudicotyledons</taxon>
        <taxon>Gunneridae</taxon>
        <taxon>Pentapetalae</taxon>
        <taxon>asterids</taxon>
        <taxon>campanulids</taxon>
        <taxon>Asterales</taxon>
        <taxon>Asteraceae</taxon>
        <taxon>Carduoideae</taxon>
        <taxon>Cardueae</taxon>
        <taxon>Centaureinae</taxon>
        <taxon>Centaurea</taxon>
    </lineage>
</organism>
<sequence>MGHLEQAPDTLNTGAGDLQSRCRRIELHLQHRRPLSRLWRPTPSGAATPQCDHRDIVTGVDVDVETMIDHLALVGKTFDRVVFNFPQAMFQGGEHPEVMIEKNLFLMNSYFRNASQMVSPVGGKVHTSIVTSGYYVPWYDPWGLPYVGYINRLKLVKLAAFDVMDYPLYRPTREVNTNCDRPFPLYLA</sequence>
<protein>
    <recommendedName>
        <fullName evidence="1">25S rRNA (uridine-N(3))-methyltransferase BMT5-like domain-containing protein</fullName>
    </recommendedName>
</protein>
<evidence type="ECO:0000313" key="2">
    <source>
        <dbReference type="EMBL" id="KAJ9548349.1"/>
    </source>
</evidence>
<feature type="domain" description="25S rRNA (uridine-N(3))-methyltransferase BMT5-like" evidence="1">
    <location>
        <begin position="59"/>
        <end position="173"/>
    </location>
</feature>
<dbReference type="GO" id="GO:0070042">
    <property type="term" value="F:rRNA (uridine-N3-)-methyltransferase activity"/>
    <property type="evidence" value="ECO:0007669"/>
    <property type="project" value="InterPro"/>
</dbReference>
<accession>A0AA38SUS5</accession>
<evidence type="ECO:0000259" key="1">
    <source>
        <dbReference type="Pfam" id="PF10354"/>
    </source>
</evidence>
<dbReference type="GO" id="GO:0070475">
    <property type="term" value="P:rRNA base methylation"/>
    <property type="evidence" value="ECO:0007669"/>
    <property type="project" value="InterPro"/>
</dbReference>
<evidence type="ECO:0000313" key="3">
    <source>
        <dbReference type="Proteomes" id="UP001172457"/>
    </source>
</evidence>
<dbReference type="AlphaFoldDB" id="A0AA38SUS5"/>
<name>A0AA38SUS5_9ASTR</name>